<name>A0A2M7Z6F0_9BACT</name>
<proteinExistence type="predicted"/>
<evidence type="ECO:0000259" key="1">
    <source>
        <dbReference type="Pfam" id="PF12705"/>
    </source>
</evidence>
<sequence length="297" mass="34528">MYYQQNNLKNMAQDKYTAVWVSHTSISDFLKCPRAYYLKHVYKDPKTNHKIKVVSPPLALGQAVHEVVESLSVLPTDSRFSESLVVKFGEVWKKVSGKSGGFIDADTEQKYKERGMEMLRNLMDNPGILLNKAVKIQKDLPWFWLSEEDNIILCGKVDWLEYLPETDSVHIIDFKTGKTEEDSDSLQLPIYLTLVHNCQQRKVDKASYWYLQTNEMVEKELPNLEEAQEKILKIARQIKLARQLNRFKCPKEGCFVCNPMERVIAGEGEFVGNDEYNYDIYILEKEDKEEEQNSVIL</sequence>
<dbReference type="InterPro" id="IPR038726">
    <property type="entry name" value="PDDEXK_AddAB-type"/>
</dbReference>
<evidence type="ECO:0000313" key="3">
    <source>
        <dbReference type="Proteomes" id="UP000230843"/>
    </source>
</evidence>
<accession>A0A2M7Z6F0</accession>
<comment type="caution">
    <text evidence="2">The sequence shown here is derived from an EMBL/GenBank/DDBJ whole genome shotgun (WGS) entry which is preliminary data.</text>
</comment>
<gene>
    <name evidence="2" type="ORF">CO137_02700</name>
</gene>
<evidence type="ECO:0000313" key="2">
    <source>
        <dbReference type="EMBL" id="PJA89723.1"/>
    </source>
</evidence>
<reference evidence="3" key="1">
    <citation type="submission" date="2017-09" db="EMBL/GenBank/DDBJ databases">
        <title>Depth-based differentiation of microbial function through sediment-hosted aquifers and enrichment of novel symbionts in the deep terrestrial subsurface.</title>
        <authorList>
            <person name="Probst A.J."/>
            <person name="Ladd B."/>
            <person name="Jarett J.K."/>
            <person name="Geller-Mcgrath D.E."/>
            <person name="Sieber C.M.K."/>
            <person name="Emerson J.B."/>
            <person name="Anantharaman K."/>
            <person name="Thomas B.C."/>
            <person name="Malmstrom R."/>
            <person name="Stieglmeier M."/>
            <person name="Klingl A."/>
            <person name="Woyke T."/>
            <person name="Ryan C.M."/>
            <person name="Banfield J.F."/>
        </authorList>
    </citation>
    <scope>NUCLEOTIDE SEQUENCE [LARGE SCALE GENOMIC DNA]</scope>
</reference>
<dbReference type="AlphaFoldDB" id="A0A2M7Z6F0"/>
<organism evidence="2 3">
    <name type="scientific">Candidatus Magasanikbacteria bacterium CG_4_9_14_3_um_filter_32_9</name>
    <dbReference type="NCBI Taxonomy" id="1974644"/>
    <lineage>
        <taxon>Bacteria</taxon>
        <taxon>Candidatus Magasanikiibacteriota</taxon>
    </lineage>
</organism>
<dbReference type="Pfam" id="PF12705">
    <property type="entry name" value="PDDEXK_1"/>
    <property type="match status" value="1"/>
</dbReference>
<dbReference type="Gene3D" id="3.90.320.10">
    <property type="match status" value="1"/>
</dbReference>
<feature type="domain" description="PD-(D/E)XK endonuclease-like" evidence="1">
    <location>
        <begin position="21"/>
        <end position="245"/>
    </location>
</feature>
<dbReference type="InterPro" id="IPR011604">
    <property type="entry name" value="PDDEXK-like_dom_sf"/>
</dbReference>
<dbReference type="EMBL" id="PFVJ01000057">
    <property type="protein sequence ID" value="PJA89723.1"/>
    <property type="molecule type" value="Genomic_DNA"/>
</dbReference>
<dbReference type="Proteomes" id="UP000230843">
    <property type="component" value="Unassembled WGS sequence"/>
</dbReference>
<protein>
    <recommendedName>
        <fullName evidence="1">PD-(D/E)XK endonuclease-like domain-containing protein</fullName>
    </recommendedName>
</protein>